<dbReference type="CDD" id="cd01127">
    <property type="entry name" value="TrwB_TraG_TraD_VirD4"/>
    <property type="match status" value="1"/>
</dbReference>
<feature type="region of interest" description="Disordered" evidence="6">
    <location>
        <begin position="1"/>
        <end position="29"/>
    </location>
</feature>
<evidence type="ECO:0000256" key="2">
    <source>
        <dbReference type="ARBA" id="ARBA00022475"/>
    </source>
</evidence>
<comment type="caution">
    <text evidence="9">The sequence shown here is derived from an EMBL/GenBank/DDBJ whole genome shotgun (WGS) entry which is preliminary data.</text>
</comment>
<keyword evidence="5 7" id="KW-0472">Membrane</keyword>
<keyword evidence="4 7" id="KW-1133">Transmembrane helix</keyword>
<feature type="region of interest" description="Disordered" evidence="6">
    <location>
        <begin position="712"/>
        <end position="785"/>
    </location>
</feature>
<protein>
    <submittedName>
        <fullName evidence="9">Type IV secretion system DNA-binding domain-containing protein</fullName>
    </submittedName>
</protein>
<evidence type="ECO:0000256" key="6">
    <source>
        <dbReference type="SAM" id="MobiDB-lite"/>
    </source>
</evidence>
<feature type="transmembrane region" description="Helical" evidence="7">
    <location>
        <begin position="134"/>
        <end position="154"/>
    </location>
</feature>
<reference evidence="10" key="1">
    <citation type="journal article" date="2019" name="Int. J. Syst. Evol. Microbiol.">
        <title>The Global Catalogue of Microorganisms (GCM) 10K type strain sequencing project: providing services to taxonomists for standard genome sequencing and annotation.</title>
        <authorList>
            <consortium name="The Broad Institute Genomics Platform"/>
            <consortium name="The Broad Institute Genome Sequencing Center for Infectious Disease"/>
            <person name="Wu L."/>
            <person name="Ma J."/>
        </authorList>
    </citation>
    <scope>NUCLEOTIDE SEQUENCE [LARGE SCALE GENOMIC DNA]</scope>
    <source>
        <strain evidence="10">CGMCC 1.12449</strain>
    </source>
</reference>
<feature type="transmembrane region" description="Helical" evidence="7">
    <location>
        <begin position="54"/>
        <end position="73"/>
    </location>
</feature>
<dbReference type="InterPro" id="IPR051539">
    <property type="entry name" value="T4SS-coupling_protein"/>
</dbReference>
<evidence type="ECO:0000256" key="7">
    <source>
        <dbReference type="SAM" id="Phobius"/>
    </source>
</evidence>
<evidence type="ECO:0000256" key="3">
    <source>
        <dbReference type="ARBA" id="ARBA00022692"/>
    </source>
</evidence>
<organism evidence="9 10">
    <name type="scientific">Sphingorhabdus buctiana</name>
    <dbReference type="NCBI Taxonomy" id="1508805"/>
    <lineage>
        <taxon>Bacteria</taxon>
        <taxon>Pseudomonadati</taxon>
        <taxon>Pseudomonadota</taxon>
        <taxon>Alphaproteobacteria</taxon>
        <taxon>Sphingomonadales</taxon>
        <taxon>Sphingomonadaceae</taxon>
        <taxon>Sphingorhabdus</taxon>
    </lineage>
</organism>
<keyword evidence="3 7" id="KW-0812">Transmembrane</keyword>
<evidence type="ECO:0000313" key="9">
    <source>
        <dbReference type="EMBL" id="MFD1765253.1"/>
    </source>
</evidence>
<evidence type="ECO:0000256" key="5">
    <source>
        <dbReference type="ARBA" id="ARBA00023136"/>
    </source>
</evidence>
<keyword evidence="9" id="KW-0238">DNA-binding</keyword>
<feature type="compositionally biased region" description="Basic and acidic residues" evidence="6">
    <location>
        <begin position="749"/>
        <end position="770"/>
    </location>
</feature>
<dbReference type="Pfam" id="PF10412">
    <property type="entry name" value="TrwB_AAD_bind"/>
    <property type="match status" value="1"/>
</dbReference>
<name>A0ABW4MA55_9SPHN</name>
<dbReference type="InterPro" id="IPR019476">
    <property type="entry name" value="T4SS_TraD_DNA-bd"/>
</dbReference>
<dbReference type="SUPFAM" id="SSF52540">
    <property type="entry name" value="P-loop containing nucleoside triphosphate hydrolases"/>
    <property type="match status" value="1"/>
</dbReference>
<feature type="region of interest" description="Disordered" evidence="6">
    <location>
        <begin position="674"/>
        <end position="693"/>
    </location>
</feature>
<gene>
    <name evidence="9" type="ORF">ACFSAG_00155</name>
</gene>
<keyword evidence="10" id="KW-1185">Reference proteome</keyword>
<evidence type="ECO:0000259" key="8">
    <source>
        <dbReference type="Pfam" id="PF10412"/>
    </source>
</evidence>
<evidence type="ECO:0000256" key="1">
    <source>
        <dbReference type="ARBA" id="ARBA00004651"/>
    </source>
</evidence>
<dbReference type="GO" id="GO:0003677">
    <property type="term" value="F:DNA binding"/>
    <property type="evidence" value="ECO:0007669"/>
    <property type="project" value="UniProtKB-KW"/>
</dbReference>
<dbReference type="RefSeq" id="WP_381510394.1">
    <property type="nucleotide sequence ID" value="NZ_JBHUEL010000001.1"/>
</dbReference>
<proteinExistence type="predicted"/>
<keyword evidence="2" id="KW-1003">Cell membrane</keyword>
<dbReference type="PANTHER" id="PTHR37937:SF1">
    <property type="entry name" value="CONJUGATIVE TRANSFER: DNA TRANSPORT"/>
    <property type="match status" value="1"/>
</dbReference>
<dbReference type="Proteomes" id="UP001597215">
    <property type="component" value="Unassembled WGS sequence"/>
</dbReference>
<sequence length="785" mass="87199">MPRPDTYSDTGRSGKLTHHSARGAMPRNAGNFTRGSQLITHEFMMWFGSVRIPLTVWFFLFLIAFMITSFLVIHENEAQMILMKIYAAGWQFMEFNSAKVINLTLPSGETILAPVNMVGSHPAVIDAWARLMRAFWGSAFMSAVIAVPLTIWFVDLSHKRGRGILEERHQRGAMLVDADDLSAVIAAHNMAEFEKEAQRCFPKNSLSEVLAMDFIKRKLCGVHHPYELAGVRYPWRTEQSHTMLIGTTGTGKTTQMRDMIAQMRARQDRAVVFDLTGAYVEAFYNPETDIILNPMDKRCPSWSVFLECQNHADFSSVAAALMPIDGGASEPFWILAARTLFVETCIRLKQKGQTTNRDLASRLMMADLKTVHKLLENTVADPLTAPEAARMAESIRAVFNTNAQALRFLPEDNPPFSICDWIGKTDNPGSILFITSMHNELALNRALLTVWMNLAVHRLMRLPRTRDLRTWFFFDEVHALHRLPAIEDGLQTARGFGGAFVLGIHSFAKLSETYGEEGAQNLASLARTKLILATADRDTAQRCSDYIGHREVRMMDEAYSYGYSNIRDAATITPRQQVEPLVLPDDIMKLPSLRGFLVFPEGFDAARVQLHYRDFPSLAAPYEPRENVEPLDFLAEDAAENGENDAGGREGNATPEILIENKPAALSIPALRTGLADEPDPETSPEAEPKASPAALLTAARQAFIDRSFKGDIGSAENTRHPAAASKAGDEQAGAHIAGSRLPSVQDQYRLDLARRELGEALEPESRTERSVSAPDIGLTDGPEL</sequence>
<dbReference type="InterPro" id="IPR027417">
    <property type="entry name" value="P-loop_NTPase"/>
</dbReference>
<accession>A0ABW4MA55</accession>
<dbReference type="Gene3D" id="3.40.50.300">
    <property type="entry name" value="P-loop containing nucleotide triphosphate hydrolases"/>
    <property type="match status" value="2"/>
</dbReference>
<evidence type="ECO:0000256" key="4">
    <source>
        <dbReference type="ARBA" id="ARBA00022989"/>
    </source>
</evidence>
<comment type="subcellular location">
    <subcellularLocation>
        <location evidence="1">Cell membrane</location>
        <topology evidence="1">Multi-pass membrane protein</topology>
    </subcellularLocation>
</comment>
<evidence type="ECO:0000313" key="10">
    <source>
        <dbReference type="Proteomes" id="UP001597215"/>
    </source>
</evidence>
<dbReference type="EMBL" id="JBHUEL010000001">
    <property type="protein sequence ID" value="MFD1765253.1"/>
    <property type="molecule type" value="Genomic_DNA"/>
</dbReference>
<dbReference type="PANTHER" id="PTHR37937">
    <property type="entry name" value="CONJUGATIVE TRANSFER: DNA TRANSPORT"/>
    <property type="match status" value="1"/>
</dbReference>
<feature type="domain" description="Type IV secretion system coupling protein TraD DNA-binding" evidence="8">
    <location>
        <begin position="226"/>
        <end position="610"/>
    </location>
</feature>